<accession>W4JSY9</accession>
<organism evidence="1 2">
    <name type="scientific">Heterobasidion irregulare (strain TC 32-1)</name>
    <dbReference type="NCBI Taxonomy" id="747525"/>
    <lineage>
        <taxon>Eukaryota</taxon>
        <taxon>Fungi</taxon>
        <taxon>Dikarya</taxon>
        <taxon>Basidiomycota</taxon>
        <taxon>Agaricomycotina</taxon>
        <taxon>Agaricomycetes</taxon>
        <taxon>Russulales</taxon>
        <taxon>Bondarzewiaceae</taxon>
        <taxon>Heterobasidion</taxon>
        <taxon>Heterobasidion annosum species complex</taxon>
    </lineage>
</organism>
<dbReference type="Proteomes" id="UP000030671">
    <property type="component" value="Unassembled WGS sequence"/>
</dbReference>
<sequence length="72" mass="7706">MLITAVCYDGKACALLEGIADSGGIEDVSTSVTNFTVDTSTRGKPKAVAYVNYKAVMPFEADDKAQPMLWDN</sequence>
<dbReference type="InParanoid" id="W4JSY9"/>
<dbReference type="RefSeq" id="XP_009551463.1">
    <property type="nucleotide sequence ID" value="XM_009553168.1"/>
</dbReference>
<keyword evidence="2" id="KW-1185">Reference proteome</keyword>
<protein>
    <submittedName>
        <fullName evidence="1">Uncharacterized protein</fullName>
    </submittedName>
</protein>
<dbReference type="AlphaFoldDB" id="W4JSY9"/>
<gene>
    <name evidence="1" type="ORF">HETIRDRAFT_455104</name>
</gene>
<evidence type="ECO:0000313" key="2">
    <source>
        <dbReference type="Proteomes" id="UP000030671"/>
    </source>
</evidence>
<dbReference type="KEGG" id="hir:HETIRDRAFT_455104"/>
<dbReference type="EMBL" id="KI925464">
    <property type="protein sequence ID" value="ETW76574.1"/>
    <property type="molecule type" value="Genomic_DNA"/>
</dbReference>
<reference evidence="1 2" key="1">
    <citation type="journal article" date="2012" name="New Phytol.">
        <title>Insight into trade-off between wood decay and parasitism from the genome of a fungal forest pathogen.</title>
        <authorList>
            <person name="Olson A."/>
            <person name="Aerts A."/>
            <person name="Asiegbu F."/>
            <person name="Belbahri L."/>
            <person name="Bouzid O."/>
            <person name="Broberg A."/>
            <person name="Canback B."/>
            <person name="Coutinho P.M."/>
            <person name="Cullen D."/>
            <person name="Dalman K."/>
            <person name="Deflorio G."/>
            <person name="van Diepen L.T."/>
            <person name="Dunand C."/>
            <person name="Duplessis S."/>
            <person name="Durling M."/>
            <person name="Gonthier P."/>
            <person name="Grimwood J."/>
            <person name="Fossdal C.G."/>
            <person name="Hansson D."/>
            <person name="Henrissat B."/>
            <person name="Hietala A."/>
            <person name="Himmelstrand K."/>
            <person name="Hoffmeister D."/>
            <person name="Hogberg N."/>
            <person name="James T.Y."/>
            <person name="Karlsson M."/>
            <person name="Kohler A."/>
            <person name="Kues U."/>
            <person name="Lee Y.H."/>
            <person name="Lin Y.C."/>
            <person name="Lind M."/>
            <person name="Lindquist E."/>
            <person name="Lombard V."/>
            <person name="Lucas S."/>
            <person name="Lunden K."/>
            <person name="Morin E."/>
            <person name="Murat C."/>
            <person name="Park J."/>
            <person name="Raffaello T."/>
            <person name="Rouze P."/>
            <person name="Salamov A."/>
            <person name="Schmutz J."/>
            <person name="Solheim H."/>
            <person name="Stahlberg J."/>
            <person name="Velez H."/>
            <person name="de Vries R.P."/>
            <person name="Wiebenga A."/>
            <person name="Woodward S."/>
            <person name="Yakovlev I."/>
            <person name="Garbelotto M."/>
            <person name="Martin F."/>
            <person name="Grigoriev I.V."/>
            <person name="Stenlid J."/>
        </authorList>
    </citation>
    <scope>NUCLEOTIDE SEQUENCE [LARGE SCALE GENOMIC DNA]</scope>
    <source>
        <strain evidence="1 2">TC 32-1</strain>
    </source>
</reference>
<dbReference type="GeneID" id="20676584"/>
<dbReference type="HOGENOM" id="CLU_2722542_0_0_1"/>
<name>W4JSY9_HETIT</name>
<evidence type="ECO:0000313" key="1">
    <source>
        <dbReference type="EMBL" id="ETW76574.1"/>
    </source>
</evidence>
<proteinExistence type="predicted"/>